<keyword evidence="3" id="KW-1185">Reference proteome</keyword>
<comment type="caution">
    <text evidence="2">The sequence shown here is derived from an EMBL/GenBank/DDBJ whole genome shotgun (WGS) entry which is preliminary data.</text>
</comment>
<name>A0A1C7MQJ8_GRIFR</name>
<evidence type="ECO:0000313" key="3">
    <source>
        <dbReference type="Proteomes" id="UP000092993"/>
    </source>
</evidence>
<proteinExistence type="predicted"/>
<sequence length="274" mass="29812">MVWPDAGRQGSTLSNPILHSLPIQISSCLRHDRRSLQSYQFVSCSLVVIDIAVALLAVSPMQGVEGPSVFMGALGSCSRPSNEAGVNCTAPTVSPKYDLSVLPSNAPDLLSAPTATTPAFIAVSLAFAILFFILFTLTSFHEKMGKFGARLDKPVIHRLTAWIGFLGFMIGITSFLVLRMWFEKAVEDFNDDVSKDGSGAPQLVAFTSNGFVMVWIAYAFYAVPSSALLPNFMSRQARVERRRRSTPSPTKCFMSNKRLLRMTGFDGLGVALTS</sequence>
<evidence type="ECO:0000256" key="1">
    <source>
        <dbReference type="SAM" id="Phobius"/>
    </source>
</evidence>
<accession>A0A1C7MQJ8</accession>
<keyword evidence="1" id="KW-0812">Transmembrane</keyword>
<feature type="transmembrane region" description="Helical" evidence="1">
    <location>
        <begin position="39"/>
        <end position="58"/>
    </location>
</feature>
<keyword evidence="1" id="KW-1133">Transmembrane helix</keyword>
<protein>
    <submittedName>
        <fullName evidence="2">Uncharacterized protein</fullName>
    </submittedName>
</protein>
<feature type="transmembrane region" description="Helical" evidence="1">
    <location>
        <begin position="159"/>
        <end position="182"/>
    </location>
</feature>
<organism evidence="2 3">
    <name type="scientific">Grifola frondosa</name>
    <name type="common">Maitake</name>
    <name type="synonym">Polyporus frondosus</name>
    <dbReference type="NCBI Taxonomy" id="5627"/>
    <lineage>
        <taxon>Eukaryota</taxon>
        <taxon>Fungi</taxon>
        <taxon>Dikarya</taxon>
        <taxon>Basidiomycota</taxon>
        <taxon>Agaricomycotina</taxon>
        <taxon>Agaricomycetes</taxon>
        <taxon>Polyporales</taxon>
        <taxon>Grifolaceae</taxon>
        <taxon>Grifola</taxon>
    </lineage>
</organism>
<keyword evidence="1" id="KW-0472">Membrane</keyword>
<feature type="transmembrane region" description="Helical" evidence="1">
    <location>
        <begin position="212"/>
        <end position="233"/>
    </location>
</feature>
<dbReference type="EMBL" id="LUGG01000001">
    <property type="protein sequence ID" value="OBZ79151.1"/>
    <property type="molecule type" value="Genomic_DNA"/>
</dbReference>
<dbReference type="OMA" id="QRATAWI"/>
<feature type="transmembrane region" description="Helical" evidence="1">
    <location>
        <begin position="119"/>
        <end position="138"/>
    </location>
</feature>
<evidence type="ECO:0000313" key="2">
    <source>
        <dbReference type="EMBL" id="OBZ79151.1"/>
    </source>
</evidence>
<reference evidence="2 3" key="1">
    <citation type="submission" date="2016-03" db="EMBL/GenBank/DDBJ databases">
        <title>Whole genome sequencing of Grifola frondosa 9006-11.</title>
        <authorList>
            <person name="Min B."/>
            <person name="Park H."/>
            <person name="Kim J.-G."/>
            <person name="Cho H."/>
            <person name="Oh Y.-L."/>
            <person name="Kong W.-S."/>
            <person name="Choi I.-G."/>
        </authorList>
    </citation>
    <scope>NUCLEOTIDE SEQUENCE [LARGE SCALE GENOMIC DNA]</scope>
    <source>
        <strain evidence="2 3">9006-11</strain>
    </source>
</reference>
<dbReference type="OrthoDB" id="2575000at2759"/>
<dbReference type="AlphaFoldDB" id="A0A1C7MQJ8"/>
<gene>
    <name evidence="2" type="ORF">A0H81_01175</name>
</gene>
<dbReference type="Proteomes" id="UP000092993">
    <property type="component" value="Unassembled WGS sequence"/>
</dbReference>